<dbReference type="SUPFAM" id="SSF56529">
    <property type="entry name" value="FAH"/>
    <property type="match status" value="1"/>
</dbReference>
<sequence length="391" mass="41207">MTTWIPDAASVLPDDADRAMLVGRAQTPDGPSVVVLRGGELVDISRTFPTMRDLTERADPAVAAASAGGIAIGSFADVWANTDPDARDASRPYLLSPIDLQVVKASGVTFPVSMLERMIEERARGEAASAEGIRDTVLGAIGGDLADLVPGSPEAMRLKQVLVEQGMWSQYLEVGIGPDAEIFSKAPVLASVGSGVDVGVLAESEWNNPEPEVVIVVASDGRIVGATLGNDVNLRDIEGRSALLLGRAKDNNASASVGPLIRLFDEGFSLDDVRRETVALSVSGDDGFRMSAESHMEQISRDPADLAAQASGAHHQYPDGFVLYLGTMFAPTDDRGEAGRGFTHQVGDVVTIASPRLGALVNRVQHAESLAPWSFGIADLMTNLARRGLLA</sequence>
<dbReference type="InterPro" id="IPR051121">
    <property type="entry name" value="FAH"/>
</dbReference>
<dbReference type="PANTHER" id="PTHR42796:SF7">
    <property type="entry name" value="2-DEHYDRO-3-DEOXY-D-ARABINONATE DEHYDRATASE"/>
    <property type="match status" value="1"/>
</dbReference>
<dbReference type="GO" id="GO:0044281">
    <property type="term" value="P:small molecule metabolic process"/>
    <property type="evidence" value="ECO:0007669"/>
    <property type="project" value="UniProtKB-ARBA"/>
</dbReference>
<evidence type="ECO:0000313" key="4">
    <source>
        <dbReference type="EMBL" id="HJA04363.1"/>
    </source>
</evidence>
<dbReference type="Pfam" id="PF01557">
    <property type="entry name" value="FAA_hydrolase"/>
    <property type="match status" value="1"/>
</dbReference>
<evidence type="ECO:0000313" key="5">
    <source>
        <dbReference type="Proteomes" id="UP000824220"/>
    </source>
</evidence>
<keyword evidence="2" id="KW-0479">Metal-binding</keyword>
<evidence type="ECO:0000256" key="2">
    <source>
        <dbReference type="ARBA" id="ARBA00022723"/>
    </source>
</evidence>
<dbReference type="InterPro" id="IPR036663">
    <property type="entry name" value="Fumarylacetoacetase_C_sf"/>
</dbReference>
<organism evidence="4 5">
    <name type="scientific">Candidatus Microbacterium stercoravium</name>
    <dbReference type="NCBI Taxonomy" id="2838697"/>
    <lineage>
        <taxon>Bacteria</taxon>
        <taxon>Bacillati</taxon>
        <taxon>Actinomycetota</taxon>
        <taxon>Actinomycetes</taxon>
        <taxon>Micrococcales</taxon>
        <taxon>Microbacteriaceae</taxon>
        <taxon>Microbacterium</taxon>
    </lineage>
</organism>
<dbReference type="InterPro" id="IPR011234">
    <property type="entry name" value="Fumarylacetoacetase-like_C"/>
</dbReference>
<dbReference type="GO" id="GO:0046872">
    <property type="term" value="F:metal ion binding"/>
    <property type="evidence" value="ECO:0007669"/>
    <property type="project" value="UniProtKB-KW"/>
</dbReference>
<gene>
    <name evidence="4" type="ORF">H9800_05825</name>
</gene>
<dbReference type="AlphaFoldDB" id="A0A9D2H4D8"/>
<dbReference type="GO" id="GO:0016787">
    <property type="term" value="F:hydrolase activity"/>
    <property type="evidence" value="ECO:0007669"/>
    <property type="project" value="UniProtKB-KW"/>
</dbReference>
<reference evidence="4" key="1">
    <citation type="journal article" date="2021" name="PeerJ">
        <title>Extensive microbial diversity within the chicken gut microbiome revealed by metagenomics and culture.</title>
        <authorList>
            <person name="Gilroy R."/>
            <person name="Ravi A."/>
            <person name="Getino M."/>
            <person name="Pursley I."/>
            <person name="Horton D.L."/>
            <person name="Alikhan N.F."/>
            <person name="Baker D."/>
            <person name="Gharbi K."/>
            <person name="Hall N."/>
            <person name="Watson M."/>
            <person name="Adriaenssens E.M."/>
            <person name="Foster-Nyarko E."/>
            <person name="Jarju S."/>
            <person name="Secka A."/>
            <person name="Antonio M."/>
            <person name="Oren A."/>
            <person name="Chaudhuri R.R."/>
            <person name="La Ragione R."/>
            <person name="Hildebrand F."/>
            <person name="Pallen M.J."/>
        </authorList>
    </citation>
    <scope>NUCLEOTIDE SEQUENCE</scope>
    <source>
        <strain evidence="4">ChiHjej8B7-3636</strain>
    </source>
</reference>
<reference evidence="4" key="2">
    <citation type="submission" date="2021-04" db="EMBL/GenBank/DDBJ databases">
        <authorList>
            <person name="Gilroy R."/>
        </authorList>
    </citation>
    <scope>NUCLEOTIDE SEQUENCE</scope>
    <source>
        <strain evidence="4">ChiHjej8B7-3636</strain>
    </source>
</reference>
<feature type="domain" description="Fumarylacetoacetase-like C-terminal" evidence="3">
    <location>
        <begin position="223"/>
        <end position="365"/>
    </location>
</feature>
<accession>A0A9D2H4D8</accession>
<dbReference type="Gene3D" id="3.90.850.10">
    <property type="entry name" value="Fumarylacetoacetase-like, C-terminal domain"/>
    <property type="match status" value="1"/>
</dbReference>
<evidence type="ECO:0000256" key="1">
    <source>
        <dbReference type="ARBA" id="ARBA00010211"/>
    </source>
</evidence>
<dbReference type="Proteomes" id="UP000824220">
    <property type="component" value="Unassembled WGS sequence"/>
</dbReference>
<name>A0A9D2H4D8_9MICO</name>
<dbReference type="PANTHER" id="PTHR42796">
    <property type="entry name" value="FUMARYLACETOACETATE HYDROLASE DOMAIN-CONTAINING PROTEIN 2A-RELATED"/>
    <property type="match status" value="1"/>
</dbReference>
<protein>
    <submittedName>
        <fullName evidence="4">Fumarylacetoacetate hydrolase family protein</fullName>
    </submittedName>
</protein>
<comment type="similarity">
    <text evidence="1">Belongs to the FAH family.</text>
</comment>
<comment type="caution">
    <text evidence="4">The sequence shown here is derived from an EMBL/GenBank/DDBJ whole genome shotgun (WGS) entry which is preliminary data.</text>
</comment>
<keyword evidence="4" id="KW-0378">Hydrolase</keyword>
<dbReference type="EMBL" id="DXAM01000082">
    <property type="protein sequence ID" value="HJA04363.1"/>
    <property type="molecule type" value="Genomic_DNA"/>
</dbReference>
<evidence type="ECO:0000259" key="3">
    <source>
        <dbReference type="Pfam" id="PF01557"/>
    </source>
</evidence>
<proteinExistence type="inferred from homology"/>